<reference evidence="1 2" key="1">
    <citation type="submission" date="2016-11" db="EMBL/GenBank/DDBJ databases">
        <authorList>
            <person name="Jaros S."/>
            <person name="Januszkiewicz K."/>
            <person name="Wedrychowicz H."/>
        </authorList>
    </citation>
    <scope>NUCLEOTIDE SEQUENCE [LARGE SCALE GENOMIC DNA]</scope>
</reference>
<gene>
    <name evidence="1" type="primary">BQ5605_C011g06605</name>
    <name evidence="1" type="ORF">BQ5605_C011G06605</name>
</gene>
<name>A0A2X0MAL7_9BASI</name>
<sequence length="61" mass="6977">MALRAQKYGAVPVLGVEYGPPFGQQMDLRARGYLRITIRFALMRAQPTQSTRFLGFFQINK</sequence>
<proteinExistence type="predicted"/>
<accession>A0A2X0MAL7</accession>
<protein>
    <submittedName>
        <fullName evidence="1">BQ5605_C011g06605 protein</fullName>
    </submittedName>
</protein>
<dbReference type="AlphaFoldDB" id="A0A2X0MAL7"/>
<dbReference type="Proteomes" id="UP000249464">
    <property type="component" value="Unassembled WGS sequence"/>
</dbReference>
<evidence type="ECO:0000313" key="1">
    <source>
        <dbReference type="EMBL" id="SGY12792.1"/>
    </source>
</evidence>
<dbReference type="EMBL" id="FQNC01000011">
    <property type="protein sequence ID" value="SGY12792.1"/>
    <property type="molecule type" value="Genomic_DNA"/>
</dbReference>
<evidence type="ECO:0000313" key="2">
    <source>
        <dbReference type="Proteomes" id="UP000249464"/>
    </source>
</evidence>
<organism evidence="1 2">
    <name type="scientific">Microbotryum silenes-dioicae</name>
    <dbReference type="NCBI Taxonomy" id="796604"/>
    <lineage>
        <taxon>Eukaryota</taxon>
        <taxon>Fungi</taxon>
        <taxon>Dikarya</taxon>
        <taxon>Basidiomycota</taxon>
        <taxon>Pucciniomycotina</taxon>
        <taxon>Microbotryomycetes</taxon>
        <taxon>Microbotryales</taxon>
        <taxon>Microbotryaceae</taxon>
        <taxon>Microbotryum</taxon>
    </lineage>
</organism>
<keyword evidence="2" id="KW-1185">Reference proteome</keyword>